<reference evidence="3" key="1">
    <citation type="journal article" date="2024" name="Algal Res.">
        <title>Biochemical, toxicological and genomic investigation of a high-biomass producing Limnothrix strain isolated from Italian shallow drinking water reservoir.</title>
        <authorList>
            <person name="Simonazzi M."/>
            <person name="Shishido T.K."/>
            <person name="Delbaje E."/>
            <person name="Wahlsten M."/>
            <person name="Fewer D.P."/>
            <person name="Sivonen K."/>
            <person name="Pezzolesi L."/>
            <person name="Pistocchi R."/>
        </authorList>
    </citation>
    <scope>NUCLEOTIDE SEQUENCE [LARGE SCALE GENOMIC DNA]</scope>
    <source>
        <strain evidence="3">LRLZ20PSL1</strain>
    </source>
</reference>
<keyword evidence="1" id="KW-0472">Membrane</keyword>
<keyword evidence="1" id="KW-1133">Transmembrane helix</keyword>
<keyword evidence="3" id="KW-1185">Reference proteome</keyword>
<evidence type="ECO:0000313" key="3">
    <source>
        <dbReference type="Proteomes" id="UP001604335"/>
    </source>
</evidence>
<gene>
    <name evidence="2" type="ORF">VPK24_07960</name>
</gene>
<keyword evidence="1" id="KW-0812">Transmembrane</keyword>
<name>A0ABW7C9M4_9CYAN</name>
<protein>
    <submittedName>
        <fullName evidence="2">Uncharacterized protein</fullName>
    </submittedName>
</protein>
<dbReference type="Proteomes" id="UP001604335">
    <property type="component" value="Unassembled WGS sequence"/>
</dbReference>
<sequence>MNGDQGPIKATNFSIFDSSFFSFLLTSILIQIFFFLRAMAESLALIDDDNWAANLEQVIRNAQNGDTIIVPNFSVQALAERAKDELYPDKLLLFVVPETVNSEISN</sequence>
<dbReference type="RefSeq" id="WP_393011991.1">
    <property type="nucleotide sequence ID" value="NZ_JAZAQF010000049.1"/>
</dbReference>
<comment type="caution">
    <text evidence="2">The sequence shown here is derived from an EMBL/GenBank/DDBJ whole genome shotgun (WGS) entry which is preliminary data.</text>
</comment>
<organism evidence="2 3">
    <name type="scientific">Limnothrix redekei LRLZ20PSL1</name>
    <dbReference type="NCBI Taxonomy" id="3112953"/>
    <lineage>
        <taxon>Bacteria</taxon>
        <taxon>Bacillati</taxon>
        <taxon>Cyanobacteriota</taxon>
        <taxon>Cyanophyceae</taxon>
        <taxon>Pseudanabaenales</taxon>
        <taxon>Pseudanabaenaceae</taxon>
        <taxon>Limnothrix</taxon>
    </lineage>
</organism>
<evidence type="ECO:0000256" key="1">
    <source>
        <dbReference type="SAM" id="Phobius"/>
    </source>
</evidence>
<feature type="transmembrane region" description="Helical" evidence="1">
    <location>
        <begin position="20"/>
        <end position="36"/>
    </location>
</feature>
<dbReference type="EMBL" id="JAZAQF010000049">
    <property type="protein sequence ID" value="MFG3817568.1"/>
    <property type="molecule type" value="Genomic_DNA"/>
</dbReference>
<evidence type="ECO:0000313" key="2">
    <source>
        <dbReference type="EMBL" id="MFG3817568.1"/>
    </source>
</evidence>
<proteinExistence type="predicted"/>
<accession>A0ABW7C9M4</accession>